<sequence>MNKKVILSVLSTALVTSMATSAYAADGGVYIGGNVDRYYSDKALIKQTHKFVADLYDSGLENVENNVLYVNWDGKVATLQEMMVAKLAGKEVEYKTVTSKDFEKIGGEKGFYAVDAKGNVSTVKEMQPEQKSLTLEAIVTNATEFNTALQNPNVKTIILGTDIQGNITLDRSIIIKGSGKKITGNLKIMNVDKNNVELGDVTVEGKTIVGQV</sequence>
<dbReference type="InterPro" id="IPR046776">
    <property type="entry name" value="Pectate_lyase_5"/>
</dbReference>
<evidence type="ECO:0000256" key="1">
    <source>
        <dbReference type="SAM" id="SignalP"/>
    </source>
</evidence>
<reference evidence="2" key="1">
    <citation type="submission" date="2022-09" db="EMBL/GenBank/DDBJ databases">
        <title>Genome analysis and characterization of larvicidal activity of Brevibacillus strains.</title>
        <authorList>
            <person name="Patrusheva E.V."/>
            <person name="Izotova A.O."/>
            <person name="Toshchakov S.V."/>
            <person name="Sineoky S.P."/>
        </authorList>
    </citation>
    <scope>NUCLEOTIDE SEQUENCE</scope>
    <source>
        <strain evidence="2">VKPM_B-13247</strain>
    </source>
</reference>
<evidence type="ECO:0000313" key="2">
    <source>
        <dbReference type="EMBL" id="MCZ0809170.1"/>
    </source>
</evidence>
<dbReference type="RefSeq" id="WP_258434416.1">
    <property type="nucleotide sequence ID" value="NZ_JANSGW010000031.1"/>
</dbReference>
<protein>
    <submittedName>
        <fullName evidence="2">Uncharacterized protein</fullName>
    </submittedName>
</protein>
<dbReference type="AlphaFoldDB" id="A0AAP3DLG3"/>
<keyword evidence="1" id="KW-0732">Signal</keyword>
<dbReference type="Pfam" id="PF20585">
    <property type="entry name" value="Pectate_lyase_5"/>
    <property type="match status" value="1"/>
</dbReference>
<proteinExistence type="predicted"/>
<organism evidence="2 3">
    <name type="scientific">Brevibacillus laterosporus</name>
    <name type="common">Bacillus laterosporus</name>
    <dbReference type="NCBI Taxonomy" id="1465"/>
    <lineage>
        <taxon>Bacteria</taxon>
        <taxon>Bacillati</taxon>
        <taxon>Bacillota</taxon>
        <taxon>Bacilli</taxon>
        <taxon>Bacillales</taxon>
        <taxon>Paenibacillaceae</taxon>
        <taxon>Brevibacillus</taxon>
    </lineage>
</organism>
<gene>
    <name evidence="2" type="ORF">O0554_20075</name>
</gene>
<accession>A0AAP3DLG3</accession>
<evidence type="ECO:0000313" key="3">
    <source>
        <dbReference type="Proteomes" id="UP001077662"/>
    </source>
</evidence>
<feature type="signal peptide" evidence="1">
    <location>
        <begin position="1"/>
        <end position="24"/>
    </location>
</feature>
<dbReference type="EMBL" id="JAPTNE010000031">
    <property type="protein sequence ID" value="MCZ0809170.1"/>
    <property type="molecule type" value="Genomic_DNA"/>
</dbReference>
<dbReference type="Proteomes" id="UP001077662">
    <property type="component" value="Unassembled WGS sequence"/>
</dbReference>
<feature type="chain" id="PRO_5042890618" evidence="1">
    <location>
        <begin position="25"/>
        <end position="212"/>
    </location>
</feature>
<comment type="caution">
    <text evidence="2">The sequence shown here is derived from an EMBL/GenBank/DDBJ whole genome shotgun (WGS) entry which is preliminary data.</text>
</comment>
<name>A0AAP3DLG3_BRELA</name>